<evidence type="ECO:0000313" key="1">
    <source>
        <dbReference type="EMBL" id="GIF83666.1"/>
    </source>
</evidence>
<evidence type="ECO:0008006" key="3">
    <source>
        <dbReference type="Google" id="ProtNLM"/>
    </source>
</evidence>
<keyword evidence="2" id="KW-1185">Reference proteome</keyword>
<evidence type="ECO:0000313" key="2">
    <source>
        <dbReference type="Proteomes" id="UP000601223"/>
    </source>
</evidence>
<dbReference type="AlphaFoldDB" id="A0A8J3NLC1"/>
<proteinExistence type="predicted"/>
<dbReference type="EMBL" id="BONF01000030">
    <property type="protein sequence ID" value="GIF83666.1"/>
    <property type="molecule type" value="Genomic_DNA"/>
</dbReference>
<dbReference type="Gene3D" id="1.10.1200.10">
    <property type="entry name" value="ACP-like"/>
    <property type="match status" value="1"/>
</dbReference>
<dbReference type="InterPro" id="IPR036736">
    <property type="entry name" value="ACP-like_sf"/>
</dbReference>
<gene>
    <name evidence="1" type="ORF">Cba03nite_50150</name>
</gene>
<comment type="caution">
    <text evidence="1">The sequence shown here is derived from an EMBL/GenBank/DDBJ whole genome shotgun (WGS) entry which is preliminary data.</text>
</comment>
<reference evidence="1 2" key="1">
    <citation type="submission" date="2021-01" db="EMBL/GenBank/DDBJ databases">
        <title>Whole genome shotgun sequence of Catellatospora bangladeshensis NBRC 107357.</title>
        <authorList>
            <person name="Komaki H."/>
            <person name="Tamura T."/>
        </authorList>
    </citation>
    <scope>NUCLEOTIDE SEQUENCE [LARGE SCALE GENOMIC DNA]</scope>
    <source>
        <strain evidence="1 2">NBRC 107357</strain>
    </source>
</reference>
<name>A0A8J3NLC1_9ACTN</name>
<protein>
    <recommendedName>
        <fullName evidence="3">Acyl carrier protein</fullName>
    </recommendedName>
</protein>
<dbReference type="SUPFAM" id="SSF47336">
    <property type="entry name" value="ACP-like"/>
    <property type="match status" value="1"/>
</dbReference>
<dbReference type="Proteomes" id="UP000601223">
    <property type="component" value="Unassembled WGS sequence"/>
</dbReference>
<dbReference type="RefSeq" id="WP_203750824.1">
    <property type="nucleotide sequence ID" value="NZ_BONF01000030.1"/>
</dbReference>
<organism evidence="1 2">
    <name type="scientific">Catellatospora bangladeshensis</name>
    <dbReference type="NCBI Taxonomy" id="310355"/>
    <lineage>
        <taxon>Bacteria</taxon>
        <taxon>Bacillati</taxon>
        <taxon>Actinomycetota</taxon>
        <taxon>Actinomycetes</taxon>
        <taxon>Micromonosporales</taxon>
        <taxon>Micromonosporaceae</taxon>
        <taxon>Catellatospora</taxon>
    </lineage>
</organism>
<sequence length="86" mass="8997">MIAEVRKTVIDGLAQMNYDVSDVTGDTVLGPEGLDLESLAIAELAILLEDTYGSKFTEEEMSGFTGLTIDQIAGEVTARTAVGASA</sequence>
<accession>A0A8J3NLC1</accession>